<protein>
    <recommendedName>
        <fullName evidence="1">ABM domain-containing protein</fullName>
    </recommendedName>
</protein>
<organism evidence="2 3">
    <name type="scientific">Cupriavidus respiraculi</name>
    <dbReference type="NCBI Taxonomy" id="195930"/>
    <lineage>
        <taxon>Bacteria</taxon>
        <taxon>Pseudomonadati</taxon>
        <taxon>Pseudomonadota</taxon>
        <taxon>Betaproteobacteria</taxon>
        <taxon>Burkholderiales</taxon>
        <taxon>Burkholderiaceae</taxon>
        <taxon>Cupriavidus</taxon>
    </lineage>
</organism>
<dbReference type="Proteomes" id="UP000721236">
    <property type="component" value="Unassembled WGS sequence"/>
</dbReference>
<name>A0ABM8WFT8_9BURK</name>
<feature type="domain" description="ABM" evidence="1">
    <location>
        <begin position="5"/>
        <end position="93"/>
    </location>
</feature>
<dbReference type="InterPro" id="IPR007138">
    <property type="entry name" value="ABM_dom"/>
</dbReference>
<dbReference type="PANTHER" id="PTHR33336">
    <property type="entry name" value="QUINOL MONOOXYGENASE YGIN-RELATED"/>
    <property type="match status" value="1"/>
</dbReference>
<dbReference type="Pfam" id="PF03992">
    <property type="entry name" value="ABM"/>
    <property type="match status" value="1"/>
</dbReference>
<dbReference type="Gene3D" id="3.30.70.100">
    <property type="match status" value="1"/>
</dbReference>
<proteinExistence type="predicted"/>
<comment type="caution">
    <text evidence="2">The sequence shown here is derived from an EMBL/GenBank/DDBJ whole genome shotgun (WGS) entry which is preliminary data.</text>
</comment>
<accession>A0ABM8WFT8</accession>
<evidence type="ECO:0000259" key="1">
    <source>
        <dbReference type="PROSITE" id="PS51725"/>
    </source>
</evidence>
<dbReference type="InterPro" id="IPR050744">
    <property type="entry name" value="AI-2_Isomerase_LsrG"/>
</dbReference>
<dbReference type="RefSeq" id="WP_224039241.1">
    <property type="nucleotide sequence ID" value="NZ_CAJZAH010000001.1"/>
</dbReference>
<evidence type="ECO:0000313" key="2">
    <source>
        <dbReference type="EMBL" id="CAG9166211.1"/>
    </source>
</evidence>
<gene>
    <name evidence="2" type="ORF">LMG21510_00314</name>
</gene>
<sequence length="97" mass="10939">MSTPLVIIAQAWARPGFEQQLVDAQKRLVEAARNSPGCLRYELNVSTQDPGHIVFLEQWASTADWQRHMSGPHIHTFRSTAGHLIADFALMQMRQVA</sequence>
<keyword evidence="3" id="KW-1185">Reference proteome</keyword>
<dbReference type="SUPFAM" id="SSF54909">
    <property type="entry name" value="Dimeric alpha+beta barrel"/>
    <property type="match status" value="1"/>
</dbReference>
<dbReference type="InterPro" id="IPR011008">
    <property type="entry name" value="Dimeric_a/b-barrel"/>
</dbReference>
<reference evidence="2 3" key="1">
    <citation type="submission" date="2021-08" db="EMBL/GenBank/DDBJ databases">
        <authorList>
            <person name="Peeters C."/>
        </authorList>
    </citation>
    <scope>NUCLEOTIDE SEQUENCE [LARGE SCALE GENOMIC DNA]</scope>
    <source>
        <strain evidence="2 3">LMG 21510</strain>
    </source>
</reference>
<dbReference type="PROSITE" id="PS51725">
    <property type="entry name" value="ABM"/>
    <property type="match status" value="1"/>
</dbReference>
<evidence type="ECO:0000313" key="3">
    <source>
        <dbReference type="Proteomes" id="UP000721236"/>
    </source>
</evidence>
<dbReference type="EMBL" id="CAJZAH010000001">
    <property type="protein sequence ID" value="CAG9166211.1"/>
    <property type="molecule type" value="Genomic_DNA"/>
</dbReference>
<dbReference type="PANTHER" id="PTHR33336:SF15">
    <property type="entry name" value="ABM DOMAIN-CONTAINING PROTEIN"/>
    <property type="match status" value="1"/>
</dbReference>